<gene>
    <name evidence="1" type="ORF">GCM10009554_42690</name>
</gene>
<sequence length="63" mass="6686">MRAGGGDVAQFGRPGGARARYFTIVRLDMFMTFIPAASSGQGLEVLSYSEVPVSVELKSSMAN</sequence>
<evidence type="ECO:0000313" key="1">
    <source>
        <dbReference type="EMBL" id="GAA0946613.1"/>
    </source>
</evidence>
<keyword evidence="2" id="KW-1185">Reference proteome</keyword>
<name>A0ABN1QSG5_9ACTN</name>
<comment type="caution">
    <text evidence="1">The sequence shown here is derived from an EMBL/GenBank/DDBJ whole genome shotgun (WGS) entry which is preliminary data.</text>
</comment>
<reference evidence="1 2" key="1">
    <citation type="journal article" date="2019" name="Int. J. Syst. Evol. Microbiol.">
        <title>The Global Catalogue of Microorganisms (GCM) 10K type strain sequencing project: providing services to taxonomists for standard genome sequencing and annotation.</title>
        <authorList>
            <consortium name="The Broad Institute Genomics Platform"/>
            <consortium name="The Broad Institute Genome Sequencing Center for Infectious Disease"/>
            <person name="Wu L."/>
            <person name="Ma J."/>
        </authorList>
    </citation>
    <scope>NUCLEOTIDE SEQUENCE [LARGE SCALE GENOMIC DNA]</scope>
    <source>
        <strain evidence="1 2">JCM 10977</strain>
    </source>
</reference>
<protein>
    <submittedName>
        <fullName evidence="1">Uncharacterized protein</fullName>
    </submittedName>
</protein>
<dbReference type="EMBL" id="BAAAHK010000009">
    <property type="protein sequence ID" value="GAA0946613.1"/>
    <property type="molecule type" value="Genomic_DNA"/>
</dbReference>
<proteinExistence type="predicted"/>
<accession>A0ABN1QSG5</accession>
<organism evidence="1 2">
    <name type="scientific">Kribbella koreensis</name>
    <dbReference type="NCBI Taxonomy" id="57909"/>
    <lineage>
        <taxon>Bacteria</taxon>
        <taxon>Bacillati</taxon>
        <taxon>Actinomycetota</taxon>
        <taxon>Actinomycetes</taxon>
        <taxon>Propionibacteriales</taxon>
        <taxon>Kribbellaceae</taxon>
        <taxon>Kribbella</taxon>
    </lineage>
</organism>
<evidence type="ECO:0000313" key="2">
    <source>
        <dbReference type="Proteomes" id="UP001500542"/>
    </source>
</evidence>
<dbReference type="Proteomes" id="UP001500542">
    <property type="component" value="Unassembled WGS sequence"/>
</dbReference>